<organism evidence="6 7">
    <name type="scientific">Trinickia dabaoshanensis</name>
    <dbReference type="NCBI Taxonomy" id="564714"/>
    <lineage>
        <taxon>Bacteria</taxon>
        <taxon>Pseudomonadati</taxon>
        <taxon>Pseudomonadota</taxon>
        <taxon>Betaproteobacteria</taxon>
        <taxon>Burkholderiales</taxon>
        <taxon>Burkholderiaceae</taxon>
        <taxon>Trinickia</taxon>
    </lineage>
</organism>
<dbReference type="Pfam" id="PF00126">
    <property type="entry name" value="HTH_1"/>
    <property type="match status" value="1"/>
</dbReference>
<dbReference type="PRINTS" id="PR00039">
    <property type="entry name" value="HTHLYSR"/>
</dbReference>
<dbReference type="FunFam" id="1.10.10.10:FF:000001">
    <property type="entry name" value="LysR family transcriptional regulator"/>
    <property type="match status" value="1"/>
</dbReference>
<evidence type="ECO:0000256" key="4">
    <source>
        <dbReference type="ARBA" id="ARBA00023163"/>
    </source>
</evidence>
<evidence type="ECO:0000256" key="3">
    <source>
        <dbReference type="ARBA" id="ARBA00023125"/>
    </source>
</evidence>
<evidence type="ECO:0000256" key="2">
    <source>
        <dbReference type="ARBA" id="ARBA00023015"/>
    </source>
</evidence>
<dbReference type="CDD" id="cd08414">
    <property type="entry name" value="PBP2_LTTR_aromatics_like"/>
    <property type="match status" value="1"/>
</dbReference>
<sequence length="301" mass="32645">MELRHVRYFIAVAESGSFRLASERINITQPAITRQIHDLESILGATLLKRTARGVELTPVGEVYLREARKAITAFQAATTAVKRFTSGESGTLRLGVNDNASWDGPVPDALRSLQRNHPHLAIQVSSLNTPQQYEGLVSGSLDAGFVYAFGDTPPGIRTIVLAKHEVVLAVPNDWPLAKRRSVSLEALRDVPIVCFPRHVYPAYYDTLIAACREGGLTLRVTQEEATESAILSLVSAGIGAALVNSANRSRAPVRVKFVALASFPVRLPLSFAYMASNDNPALARLIDVLKPNGARLKRAG</sequence>
<dbReference type="Pfam" id="PF03466">
    <property type="entry name" value="LysR_substrate"/>
    <property type="match status" value="1"/>
</dbReference>
<dbReference type="SUPFAM" id="SSF46785">
    <property type="entry name" value="Winged helix' DNA-binding domain"/>
    <property type="match status" value="1"/>
</dbReference>
<protein>
    <submittedName>
        <fullName evidence="6">LysR family transcriptional regulator</fullName>
    </submittedName>
</protein>
<comment type="caution">
    <text evidence="6">The sequence shown here is derived from an EMBL/GenBank/DDBJ whole genome shotgun (WGS) entry which is preliminary data.</text>
</comment>
<dbReference type="Gene3D" id="1.10.10.10">
    <property type="entry name" value="Winged helix-like DNA-binding domain superfamily/Winged helix DNA-binding domain"/>
    <property type="match status" value="1"/>
</dbReference>
<dbReference type="InterPro" id="IPR000847">
    <property type="entry name" value="LysR_HTH_N"/>
</dbReference>
<dbReference type="SUPFAM" id="SSF53850">
    <property type="entry name" value="Periplasmic binding protein-like II"/>
    <property type="match status" value="1"/>
</dbReference>
<comment type="similarity">
    <text evidence="1">Belongs to the LysR transcriptional regulatory family.</text>
</comment>
<keyword evidence="3" id="KW-0238">DNA-binding</keyword>
<keyword evidence="4" id="KW-0804">Transcription</keyword>
<reference evidence="6 7" key="1">
    <citation type="submission" date="2018-01" db="EMBL/GenBank/DDBJ databases">
        <title>Whole genome analyses suggest that Burkholderia sensu lato contains two further novel genera in the rhizoxinica-symbiotica group Mycetohabitans gen. nov., and Trinickia gen. nov.: implications for the evolution of diazotrophy and nodulation in the Burkholderiaceae.</title>
        <authorList>
            <person name="Estrada-de los Santos P."/>
            <person name="Palmer M."/>
            <person name="Chavez-Ramirez B."/>
            <person name="Beukes C."/>
            <person name="Steenkamp E.T."/>
            <person name="Hirsch A.M."/>
            <person name="Manyaka P."/>
            <person name="Maluk M."/>
            <person name="Lafos M."/>
            <person name="Crook M."/>
            <person name="Gross E."/>
            <person name="Simon M.F."/>
            <person name="Bueno dos Reis Junior F."/>
            <person name="Poole P.S."/>
            <person name="Venter S.N."/>
            <person name="James E.K."/>
        </authorList>
    </citation>
    <scope>NUCLEOTIDE SEQUENCE [LARGE SCALE GENOMIC DNA]</scope>
    <source>
        <strain evidence="6 7">GIMN1.004</strain>
    </source>
</reference>
<evidence type="ECO:0000313" key="6">
    <source>
        <dbReference type="EMBL" id="PMS17284.1"/>
    </source>
</evidence>
<dbReference type="InterPro" id="IPR005119">
    <property type="entry name" value="LysR_subst-bd"/>
</dbReference>
<dbReference type="PANTHER" id="PTHR30346:SF17">
    <property type="entry name" value="LYSR FAMILY TRANSCRIPTIONAL REGULATOR"/>
    <property type="match status" value="1"/>
</dbReference>
<keyword evidence="7" id="KW-1185">Reference proteome</keyword>
<keyword evidence="2" id="KW-0805">Transcription regulation</keyword>
<dbReference type="Gene3D" id="3.40.190.10">
    <property type="entry name" value="Periplasmic binding protein-like II"/>
    <property type="match status" value="2"/>
</dbReference>
<evidence type="ECO:0000256" key="1">
    <source>
        <dbReference type="ARBA" id="ARBA00009437"/>
    </source>
</evidence>
<gene>
    <name evidence="6" type="ORF">C0Z18_21050</name>
</gene>
<dbReference type="InterPro" id="IPR036390">
    <property type="entry name" value="WH_DNA-bd_sf"/>
</dbReference>
<dbReference type="AlphaFoldDB" id="A0A2N7VJF0"/>
<feature type="domain" description="HTH lysR-type" evidence="5">
    <location>
        <begin position="1"/>
        <end position="58"/>
    </location>
</feature>
<dbReference type="EMBL" id="PNYA01000020">
    <property type="protein sequence ID" value="PMS17284.1"/>
    <property type="molecule type" value="Genomic_DNA"/>
</dbReference>
<dbReference type="OrthoDB" id="5292387at2"/>
<evidence type="ECO:0000313" key="7">
    <source>
        <dbReference type="Proteomes" id="UP000235616"/>
    </source>
</evidence>
<proteinExistence type="inferred from homology"/>
<evidence type="ECO:0000259" key="5">
    <source>
        <dbReference type="PROSITE" id="PS50931"/>
    </source>
</evidence>
<dbReference type="GO" id="GO:0003700">
    <property type="term" value="F:DNA-binding transcription factor activity"/>
    <property type="evidence" value="ECO:0007669"/>
    <property type="project" value="InterPro"/>
</dbReference>
<dbReference type="GO" id="GO:0032993">
    <property type="term" value="C:protein-DNA complex"/>
    <property type="evidence" value="ECO:0007669"/>
    <property type="project" value="TreeGrafter"/>
</dbReference>
<dbReference type="InterPro" id="IPR036388">
    <property type="entry name" value="WH-like_DNA-bd_sf"/>
</dbReference>
<accession>A0A2N7VJF0</accession>
<dbReference type="PANTHER" id="PTHR30346">
    <property type="entry name" value="TRANSCRIPTIONAL DUAL REGULATOR HCAR-RELATED"/>
    <property type="match status" value="1"/>
</dbReference>
<dbReference type="PROSITE" id="PS50931">
    <property type="entry name" value="HTH_LYSR"/>
    <property type="match status" value="1"/>
</dbReference>
<name>A0A2N7VJF0_9BURK</name>
<dbReference type="Proteomes" id="UP000235616">
    <property type="component" value="Unassembled WGS sequence"/>
</dbReference>
<dbReference type="GO" id="GO:0003677">
    <property type="term" value="F:DNA binding"/>
    <property type="evidence" value="ECO:0007669"/>
    <property type="project" value="UniProtKB-KW"/>
</dbReference>